<dbReference type="EMBL" id="CAJNOM010001145">
    <property type="protein sequence ID" value="CAF1594849.1"/>
    <property type="molecule type" value="Genomic_DNA"/>
</dbReference>
<dbReference type="PROSITE" id="PS50095">
    <property type="entry name" value="PLAT"/>
    <property type="match status" value="1"/>
</dbReference>
<dbReference type="InterPro" id="IPR001024">
    <property type="entry name" value="PLAT/LH2_dom"/>
</dbReference>
<feature type="domain" description="PLAT" evidence="3">
    <location>
        <begin position="37"/>
        <end position="159"/>
    </location>
</feature>
<evidence type="ECO:0000256" key="1">
    <source>
        <dbReference type="PROSITE-ProRule" id="PRU00152"/>
    </source>
</evidence>
<evidence type="ECO:0000313" key="4">
    <source>
        <dbReference type="EMBL" id="CAF1345083.1"/>
    </source>
</evidence>
<feature type="signal peptide" evidence="2">
    <location>
        <begin position="1"/>
        <end position="20"/>
    </location>
</feature>
<evidence type="ECO:0000313" key="7">
    <source>
        <dbReference type="Proteomes" id="UP000663877"/>
    </source>
</evidence>
<proteinExistence type="predicted"/>
<feature type="chain" id="PRO_5035605353" description="PLAT domain-containing protein" evidence="2">
    <location>
        <begin position="21"/>
        <end position="175"/>
    </location>
</feature>
<dbReference type="EMBL" id="CAJNOI010000786">
    <property type="protein sequence ID" value="CAF1345083.1"/>
    <property type="molecule type" value="Genomic_DNA"/>
</dbReference>
<dbReference type="Gene3D" id="2.60.60.20">
    <property type="entry name" value="PLAT/LH2 domain"/>
    <property type="match status" value="1"/>
</dbReference>
<evidence type="ECO:0000313" key="5">
    <source>
        <dbReference type="EMBL" id="CAF1594849.1"/>
    </source>
</evidence>
<sequence>MLSLFLCLCVLLSSTSFIQAEGTEPLNYFQCEVFKPKRIDVTVETGSKFLAGTNDGIHLLLRDSQGVVCTADDLNNVGDDHERNSIDKYAVCCPQDFAKTNDSLSLLLVGHKHGYRGGANDWFVERIEVHKEDSLLFTYHFHAWTNPRKISIFGVSKVTSSHSDNGKPSYSRIRL</sequence>
<dbReference type="InterPro" id="IPR036392">
    <property type="entry name" value="PLAT/LH2_dom_sf"/>
</dbReference>
<accession>A0A815GUD7</accession>
<evidence type="ECO:0000313" key="6">
    <source>
        <dbReference type="Proteomes" id="UP000663832"/>
    </source>
</evidence>
<dbReference type="OrthoDB" id="407298at2759"/>
<dbReference type="Proteomes" id="UP000663832">
    <property type="component" value="Unassembled WGS sequence"/>
</dbReference>
<dbReference type="AlphaFoldDB" id="A0A815GUD7"/>
<gene>
    <name evidence="4" type="ORF">BJG266_LOCUS34636</name>
    <name evidence="5" type="ORF">QVE165_LOCUS51733</name>
</gene>
<dbReference type="Pfam" id="PF01477">
    <property type="entry name" value="PLAT"/>
    <property type="match status" value="1"/>
</dbReference>
<comment type="caution">
    <text evidence="1">Lacks conserved residue(s) required for the propagation of feature annotation.</text>
</comment>
<keyword evidence="6" id="KW-1185">Reference proteome</keyword>
<dbReference type="SUPFAM" id="SSF49723">
    <property type="entry name" value="Lipase/lipooxygenase domain (PLAT/LH2 domain)"/>
    <property type="match status" value="1"/>
</dbReference>
<dbReference type="Proteomes" id="UP000663877">
    <property type="component" value="Unassembled WGS sequence"/>
</dbReference>
<evidence type="ECO:0000259" key="3">
    <source>
        <dbReference type="PROSITE" id="PS50095"/>
    </source>
</evidence>
<reference evidence="4" key="1">
    <citation type="submission" date="2021-02" db="EMBL/GenBank/DDBJ databases">
        <authorList>
            <person name="Nowell W R."/>
        </authorList>
    </citation>
    <scope>NUCLEOTIDE SEQUENCE</scope>
</reference>
<organism evidence="4 7">
    <name type="scientific">Adineta steineri</name>
    <dbReference type="NCBI Taxonomy" id="433720"/>
    <lineage>
        <taxon>Eukaryota</taxon>
        <taxon>Metazoa</taxon>
        <taxon>Spiralia</taxon>
        <taxon>Gnathifera</taxon>
        <taxon>Rotifera</taxon>
        <taxon>Eurotatoria</taxon>
        <taxon>Bdelloidea</taxon>
        <taxon>Adinetida</taxon>
        <taxon>Adinetidae</taxon>
        <taxon>Adineta</taxon>
    </lineage>
</organism>
<protein>
    <recommendedName>
        <fullName evidence="3">PLAT domain-containing protein</fullName>
    </recommendedName>
</protein>
<keyword evidence="2" id="KW-0732">Signal</keyword>
<comment type="caution">
    <text evidence="4">The sequence shown here is derived from an EMBL/GenBank/DDBJ whole genome shotgun (WGS) entry which is preliminary data.</text>
</comment>
<evidence type="ECO:0000256" key="2">
    <source>
        <dbReference type="SAM" id="SignalP"/>
    </source>
</evidence>
<name>A0A815GUD7_9BILA</name>